<sequence>MAPSDGDNFKAAVKSSLAASSFFNCKKAEPRLYKALALDLSSMSSAPRASVAASAASLNLFNFKPTKATFKFVETFNLLISSSCCLVKSSGK</sequence>
<proteinExistence type="predicted"/>
<name>A0A9P8TL66_WICPI</name>
<evidence type="ECO:0000313" key="2">
    <source>
        <dbReference type="Proteomes" id="UP000774326"/>
    </source>
</evidence>
<organism evidence="1 2">
    <name type="scientific">Wickerhamomyces pijperi</name>
    <name type="common">Yeast</name>
    <name type="synonym">Pichia pijperi</name>
    <dbReference type="NCBI Taxonomy" id="599730"/>
    <lineage>
        <taxon>Eukaryota</taxon>
        <taxon>Fungi</taxon>
        <taxon>Dikarya</taxon>
        <taxon>Ascomycota</taxon>
        <taxon>Saccharomycotina</taxon>
        <taxon>Saccharomycetes</taxon>
        <taxon>Phaffomycetales</taxon>
        <taxon>Wickerhamomycetaceae</taxon>
        <taxon>Wickerhamomyces</taxon>
    </lineage>
</organism>
<dbReference type="EMBL" id="JAEUBG010003009">
    <property type="protein sequence ID" value="KAH3683658.1"/>
    <property type="molecule type" value="Genomic_DNA"/>
</dbReference>
<reference evidence="1" key="1">
    <citation type="journal article" date="2021" name="Open Biol.">
        <title>Shared evolutionary footprints suggest mitochondrial oxidative damage underlies multiple complex I losses in fungi.</title>
        <authorList>
            <person name="Schikora-Tamarit M.A."/>
            <person name="Marcet-Houben M."/>
            <person name="Nosek J."/>
            <person name="Gabaldon T."/>
        </authorList>
    </citation>
    <scope>NUCLEOTIDE SEQUENCE</scope>
    <source>
        <strain evidence="1">CBS2887</strain>
    </source>
</reference>
<evidence type="ECO:0000313" key="1">
    <source>
        <dbReference type="EMBL" id="KAH3683658.1"/>
    </source>
</evidence>
<reference evidence="1" key="2">
    <citation type="submission" date="2021-01" db="EMBL/GenBank/DDBJ databases">
        <authorList>
            <person name="Schikora-Tamarit M.A."/>
        </authorList>
    </citation>
    <scope>NUCLEOTIDE SEQUENCE</scope>
    <source>
        <strain evidence="1">CBS2887</strain>
    </source>
</reference>
<keyword evidence="2" id="KW-1185">Reference proteome</keyword>
<dbReference type="Proteomes" id="UP000774326">
    <property type="component" value="Unassembled WGS sequence"/>
</dbReference>
<accession>A0A9P8TL66</accession>
<protein>
    <submittedName>
        <fullName evidence="1">Uncharacterized protein</fullName>
    </submittedName>
</protein>
<dbReference type="AlphaFoldDB" id="A0A9P8TL66"/>
<comment type="caution">
    <text evidence="1">The sequence shown here is derived from an EMBL/GenBank/DDBJ whole genome shotgun (WGS) entry which is preliminary data.</text>
</comment>
<gene>
    <name evidence="1" type="ORF">WICPIJ_005342</name>
</gene>